<dbReference type="RefSeq" id="WP_209142792.1">
    <property type="nucleotide sequence ID" value="NZ_JAGHKO010000011.1"/>
</dbReference>
<protein>
    <recommendedName>
        <fullName evidence="4">DUF4468 domain-containing protein</fullName>
    </recommendedName>
</protein>
<evidence type="ECO:0000313" key="3">
    <source>
        <dbReference type="Proteomes" id="UP000677244"/>
    </source>
</evidence>
<organism evidence="2 3">
    <name type="scientific">Niastella soli</name>
    <dbReference type="NCBI Taxonomy" id="2821487"/>
    <lineage>
        <taxon>Bacteria</taxon>
        <taxon>Pseudomonadati</taxon>
        <taxon>Bacteroidota</taxon>
        <taxon>Chitinophagia</taxon>
        <taxon>Chitinophagales</taxon>
        <taxon>Chitinophagaceae</taxon>
        <taxon>Niastella</taxon>
    </lineage>
</organism>
<feature type="signal peptide" evidence="1">
    <location>
        <begin position="1"/>
        <end position="23"/>
    </location>
</feature>
<accession>A0ABS3Z2E9</accession>
<reference evidence="2 3" key="1">
    <citation type="submission" date="2021-03" db="EMBL/GenBank/DDBJ databases">
        <title>Assistant Professor.</title>
        <authorList>
            <person name="Huq M.A."/>
        </authorList>
    </citation>
    <scope>NUCLEOTIDE SEQUENCE [LARGE SCALE GENOMIC DNA]</scope>
    <source>
        <strain evidence="2 3">MAH-29</strain>
    </source>
</reference>
<keyword evidence="3" id="KW-1185">Reference proteome</keyword>
<evidence type="ECO:0000256" key="1">
    <source>
        <dbReference type="SAM" id="SignalP"/>
    </source>
</evidence>
<keyword evidence="1" id="KW-0732">Signal</keyword>
<comment type="caution">
    <text evidence="2">The sequence shown here is derived from an EMBL/GenBank/DDBJ whole genome shotgun (WGS) entry which is preliminary data.</text>
</comment>
<evidence type="ECO:0008006" key="4">
    <source>
        <dbReference type="Google" id="ProtNLM"/>
    </source>
</evidence>
<name>A0ABS3Z2E9_9BACT</name>
<proteinExistence type="predicted"/>
<feature type="chain" id="PRO_5047487167" description="DUF4468 domain-containing protein" evidence="1">
    <location>
        <begin position="24"/>
        <end position="170"/>
    </location>
</feature>
<evidence type="ECO:0000313" key="2">
    <source>
        <dbReference type="EMBL" id="MBO9204330.1"/>
    </source>
</evidence>
<sequence>MKMCKTTIIILSLLFFSQTDLFGQQTNARTNAINIYTYQLDTTKSDTNTITFQFDTIQVTAQVQKNRISATCFFKQSKSLLTINFYSRDNKLVSVKAREQSPIMNDMFSMSIFYYDNGKLFDENYFSTIRPCMAIPVGISVYELYGYNPNLNAGFLKKFVLQLYDKIKAA</sequence>
<dbReference type="Proteomes" id="UP000677244">
    <property type="component" value="Unassembled WGS sequence"/>
</dbReference>
<dbReference type="EMBL" id="JAGHKO010000011">
    <property type="protein sequence ID" value="MBO9204330.1"/>
    <property type="molecule type" value="Genomic_DNA"/>
</dbReference>
<gene>
    <name evidence="2" type="ORF">J7I42_28845</name>
</gene>